<gene>
    <name evidence="1" type="primary">PRIN2</name>
    <name evidence="1" type="ORF">SDJN03_06612</name>
</gene>
<dbReference type="AlphaFoldDB" id="A0AAV6NTK2"/>
<comment type="caution">
    <text evidence="1">The sequence shown here is derived from an EMBL/GenBank/DDBJ whole genome shotgun (WGS) entry which is preliminary data.</text>
</comment>
<feature type="non-terminal residue" evidence="1">
    <location>
        <position position="1"/>
    </location>
</feature>
<reference evidence="1 2" key="1">
    <citation type="journal article" date="2021" name="Hortic Res">
        <title>The domestication of Cucurbita argyrosperma as revealed by the genome of its wild relative.</title>
        <authorList>
            <person name="Barrera-Redondo J."/>
            <person name="Sanchez-de la Vega G."/>
            <person name="Aguirre-Liguori J.A."/>
            <person name="Castellanos-Morales G."/>
            <person name="Gutierrez-Guerrero Y.T."/>
            <person name="Aguirre-Dugua X."/>
            <person name="Aguirre-Planter E."/>
            <person name="Tenaillon M.I."/>
            <person name="Lira-Saade R."/>
            <person name="Eguiarte L.E."/>
        </authorList>
    </citation>
    <scope>NUCLEOTIDE SEQUENCE [LARGE SCALE GENOMIC DNA]</scope>
    <source>
        <strain evidence="1">JBR-2021</strain>
    </source>
</reference>
<name>A0AAV6NTK2_9ROSI</name>
<dbReference type="Proteomes" id="UP000685013">
    <property type="component" value="Chromosome 4"/>
</dbReference>
<dbReference type="PANTHER" id="PTHR35987:SF2">
    <property type="entry name" value="PROTEIN PLASTID REDOX INSENSITIVE 2, CHLOROPLASTIC"/>
    <property type="match status" value="1"/>
</dbReference>
<organism evidence="1 2">
    <name type="scientific">Cucurbita argyrosperma subsp. sororia</name>
    <dbReference type="NCBI Taxonomy" id="37648"/>
    <lineage>
        <taxon>Eukaryota</taxon>
        <taxon>Viridiplantae</taxon>
        <taxon>Streptophyta</taxon>
        <taxon>Embryophyta</taxon>
        <taxon>Tracheophyta</taxon>
        <taxon>Spermatophyta</taxon>
        <taxon>Magnoliopsida</taxon>
        <taxon>eudicotyledons</taxon>
        <taxon>Gunneridae</taxon>
        <taxon>Pentapetalae</taxon>
        <taxon>rosids</taxon>
        <taxon>fabids</taxon>
        <taxon>Cucurbitales</taxon>
        <taxon>Cucurbitaceae</taxon>
        <taxon>Cucurbiteae</taxon>
        <taxon>Cucurbita</taxon>
    </lineage>
</organism>
<accession>A0AAV6NTK2</accession>
<dbReference type="PANTHER" id="PTHR35987">
    <property type="entry name" value="PROTEIN PLASTID REDOX INSENSITIVE 2, CHLOROPLASTIC-RELATED"/>
    <property type="match status" value="1"/>
</dbReference>
<proteinExistence type="predicted"/>
<dbReference type="EMBL" id="JAGKQH010000004">
    <property type="protein sequence ID" value="KAG6601379.1"/>
    <property type="molecule type" value="Genomic_DNA"/>
</dbReference>
<evidence type="ECO:0000313" key="2">
    <source>
        <dbReference type="Proteomes" id="UP000685013"/>
    </source>
</evidence>
<protein>
    <submittedName>
        <fullName evidence="1">Protein PLASTID REDOX INSENSITIVE 2, chloroplastic</fullName>
    </submittedName>
</protein>
<dbReference type="GO" id="GO:0010468">
    <property type="term" value="P:regulation of gene expression"/>
    <property type="evidence" value="ECO:0007669"/>
    <property type="project" value="InterPro"/>
</dbReference>
<sequence>MAPKTLRGSHGMFSGTIVFLDKNGLQKVLSYQWLGRRLKIRGEGVRGFIHLSSERVGDSNASNLVTKTATDRWVYPKICGGAKRRCVDKPLLDAFAKPGEKIKMAWTTVPAFHLLPSLFALHKPTAPPCFFSNPSSALQHTRLSPTLRLPFQPSSSSSFGNQICRAAEYKFPDPIPEFAVAETEKFRAHLLTKLSKKDIYGDSVQEVVGVCTEIFNTFMHTEYGGPGTLLVLPFIDMSDTINERGLPGGPQAARAAVKWAQEHVDKDWNLWTGDDGT</sequence>
<evidence type="ECO:0000313" key="1">
    <source>
        <dbReference type="EMBL" id="KAG6601379.1"/>
    </source>
</evidence>
<keyword evidence="2" id="KW-1185">Reference proteome</keyword>
<dbReference type="InterPro" id="IPR039349">
    <property type="entry name" value="PRIN2"/>
</dbReference>